<proteinExistence type="predicted"/>
<dbReference type="Proteomes" id="UP000196581">
    <property type="component" value="Unassembled WGS sequence"/>
</dbReference>
<reference evidence="3" key="1">
    <citation type="submission" date="2017-02" db="EMBL/GenBank/DDBJ databases">
        <authorList>
            <person name="Dridi B."/>
        </authorList>
    </citation>
    <scope>NUCLEOTIDE SEQUENCE [LARGE SCALE GENOMIC DNA]</scope>
    <source>
        <strain evidence="3">B Co 03.10</strain>
    </source>
</reference>
<keyword evidence="1" id="KW-1133">Transmembrane helix</keyword>
<keyword evidence="1" id="KW-0472">Membrane</keyword>
<feature type="transmembrane region" description="Helical" evidence="1">
    <location>
        <begin position="18"/>
        <end position="42"/>
    </location>
</feature>
<sequence length="217" mass="22336">MTAPPRSSATEATVAPRVLFFSGVGLSIAFTFVFVLIVDAFYSASSSTLQTAGLQVGLVSTLERLITTGLMVAGILLYRTAPMGRRLIAMGVIVAAPVLSLALSTLQGFLSSALGMTPSPAFSAVMLLTSGATMFAHAAFLLTAWNIVAGRALSVHIVAVSGAVVLTLVRVVLQAVALGAPGSGTATAGLTWVSSGLLLVGMALLFFVSWKRRHAVR</sequence>
<dbReference type="EMBL" id="FWFF01000017">
    <property type="protein sequence ID" value="SLM98579.1"/>
    <property type="molecule type" value="Genomic_DNA"/>
</dbReference>
<feature type="transmembrane region" description="Helical" evidence="1">
    <location>
        <begin position="87"/>
        <end position="110"/>
    </location>
</feature>
<feature type="transmembrane region" description="Helical" evidence="1">
    <location>
        <begin position="157"/>
        <end position="177"/>
    </location>
</feature>
<accession>A0A1X6XHR3</accession>
<name>A0A1X6XHR3_9MICO</name>
<feature type="transmembrane region" description="Helical" evidence="1">
    <location>
        <begin position="54"/>
        <end position="78"/>
    </location>
</feature>
<feature type="transmembrane region" description="Helical" evidence="1">
    <location>
        <begin position="122"/>
        <end position="145"/>
    </location>
</feature>
<protein>
    <submittedName>
        <fullName evidence="2">Uncharacterized protein</fullName>
    </submittedName>
</protein>
<keyword evidence="3" id="KW-1185">Reference proteome</keyword>
<organism evidence="2 3">
    <name type="scientific">Brevibacterium yomogidense</name>
    <dbReference type="NCBI Taxonomy" id="946573"/>
    <lineage>
        <taxon>Bacteria</taxon>
        <taxon>Bacillati</taxon>
        <taxon>Actinomycetota</taxon>
        <taxon>Actinomycetes</taxon>
        <taxon>Micrococcales</taxon>
        <taxon>Brevibacteriaceae</taxon>
        <taxon>Brevibacterium</taxon>
    </lineage>
</organism>
<dbReference type="AlphaFoldDB" id="A0A1X6XHR3"/>
<evidence type="ECO:0000313" key="2">
    <source>
        <dbReference type="EMBL" id="SLM98579.1"/>
    </source>
</evidence>
<keyword evidence="1" id="KW-0812">Transmembrane</keyword>
<evidence type="ECO:0000313" key="3">
    <source>
        <dbReference type="Proteomes" id="UP000196581"/>
    </source>
</evidence>
<evidence type="ECO:0000256" key="1">
    <source>
        <dbReference type="SAM" id="Phobius"/>
    </source>
</evidence>
<dbReference type="RefSeq" id="WP_087007448.1">
    <property type="nucleotide sequence ID" value="NZ_FWFF01000017.1"/>
</dbReference>
<feature type="transmembrane region" description="Helical" evidence="1">
    <location>
        <begin position="189"/>
        <end position="210"/>
    </location>
</feature>
<gene>
    <name evidence="2" type="ORF">FM105_09070</name>
</gene>